<dbReference type="Gene3D" id="3.80.10.10">
    <property type="entry name" value="Ribonuclease Inhibitor"/>
    <property type="match status" value="1"/>
</dbReference>
<feature type="coiled-coil region" evidence="1">
    <location>
        <begin position="3"/>
        <end position="51"/>
    </location>
</feature>
<keyword evidence="3" id="KW-1185">Reference proteome</keyword>
<keyword evidence="1" id="KW-0175">Coiled coil</keyword>
<dbReference type="SUPFAM" id="SSF52047">
    <property type="entry name" value="RNI-like"/>
    <property type="match status" value="1"/>
</dbReference>
<name>A0A8H6YIG2_9AGAR</name>
<gene>
    <name evidence="2" type="ORF">MSAN_01258400</name>
</gene>
<protein>
    <recommendedName>
        <fullName evidence="4">F-box domain-containing protein</fullName>
    </recommendedName>
</protein>
<dbReference type="Proteomes" id="UP000623467">
    <property type="component" value="Unassembled WGS sequence"/>
</dbReference>
<proteinExistence type="predicted"/>
<reference evidence="2" key="1">
    <citation type="submission" date="2020-05" db="EMBL/GenBank/DDBJ databases">
        <title>Mycena genomes resolve the evolution of fungal bioluminescence.</title>
        <authorList>
            <person name="Tsai I.J."/>
        </authorList>
    </citation>
    <scope>NUCLEOTIDE SEQUENCE</scope>
    <source>
        <strain evidence="2">160909Yilan</strain>
    </source>
</reference>
<sequence>MDAENTERTLNDLEEEIHTLQSSRSMLLLQLRSIDLSLAQLQAKYATAKNRMASIGSIPNEILAKIFRSGRDSNIPGEKRFEILASHITTVWREVAITTPSLWNILEIEPNRSSQMLAAYLTRAKACNLQVRFNFLQEVWVPDQSVWDLILPSVERWHSLEISVYDEAALYTTIAHLEPLRASLLEEIIISRPRSSDVHPPIAYTHGLGFRNSGLFFHAGAPRLHKLHLEYYLSSWPPLVHLTTLYLHNLPRSMRPSWNRFRDLLVSSSQLSHLSIHGDVVSGKPPPNVDIQIPSLRCLRIRGTDTLGSRASDLLLAISMPHLTSLTLYNMVYTDLDPWLSGFQLLHSLTSLTLYWPAFTAATYSKLGETMPHVIHLTLIDRQPEELLTFLGHPISGSFDFSWSGMTDFALYPGDLGHGDIGAMIRNRSTSAPLQQLRLGTVAPLPGVRVLAFDPPPPWPAWAEELT</sequence>
<accession>A0A8H6YIG2</accession>
<dbReference type="AlphaFoldDB" id="A0A8H6YIG2"/>
<comment type="caution">
    <text evidence="2">The sequence shown here is derived from an EMBL/GenBank/DDBJ whole genome shotgun (WGS) entry which is preliminary data.</text>
</comment>
<dbReference type="InterPro" id="IPR032675">
    <property type="entry name" value="LRR_dom_sf"/>
</dbReference>
<evidence type="ECO:0000313" key="2">
    <source>
        <dbReference type="EMBL" id="KAF7359167.1"/>
    </source>
</evidence>
<organism evidence="2 3">
    <name type="scientific">Mycena sanguinolenta</name>
    <dbReference type="NCBI Taxonomy" id="230812"/>
    <lineage>
        <taxon>Eukaryota</taxon>
        <taxon>Fungi</taxon>
        <taxon>Dikarya</taxon>
        <taxon>Basidiomycota</taxon>
        <taxon>Agaricomycotina</taxon>
        <taxon>Agaricomycetes</taxon>
        <taxon>Agaricomycetidae</taxon>
        <taxon>Agaricales</taxon>
        <taxon>Marasmiineae</taxon>
        <taxon>Mycenaceae</taxon>
        <taxon>Mycena</taxon>
    </lineage>
</organism>
<evidence type="ECO:0000256" key="1">
    <source>
        <dbReference type="SAM" id="Coils"/>
    </source>
</evidence>
<dbReference type="OrthoDB" id="3244423at2759"/>
<evidence type="ECO:0008006" key="4">
    <source>
        <dbReference type="Google" id="ProtNLM"/>
    </source>
</evidence>
<dbReference type="EMBL" id="JACAZH010000009">
    <property type="protein sequence ID" value="KAF7359167.1"/>
    <property type="molecule type" value="Genomic_DNA"/>
</dbReference>
<evidence type="ECO:0000313" key="3">
    <source>
        <dbReference type="Proteomes" id="UP000623467"/>
    </source>
</evidence>